<keyword evidence="8" id="KW-1185">Reference proteome</keyword>
<keyword evidence="3" id="KW-0238">DNA-binding</keyword>
<dbReference type="InterPro" id="IPR036388">
    <property type="entry name" value="WH-like_DNA-bd_sf"/>
</dbReference>
<evidence type="ECO:0000256" key="1">
    <source>
        <dbReference type="ARBA" id="ARBA00009437"/>
    </source>
</evidence>
<evidence type="ECO:0000256" key="5">
    <source>
        <dbReference type="SAM" id="Coils"/>
    </source>
</evidence>
<gene>
    <name evidence="7" type="ORF">PQU92_13100</name>
</gene>
<organism evidence="7 8">
    <name type="scientific">Asticcacaulis aquaticus</name>
    <dbReference type="NCBI Taxonomy" id="2984212"/>
    <lineage>
        <taxon>Bacteria</taxon>
        <taxon>Pseudomonadati</taxon>
        <taxon>Pseudomonadota</taxon>
        <taxon>Alphaproteobacteria</taxon>
        <taxon>Caulobacterales</taxon>
        <taxon>Caulobacteraceae</taxon>
        <taxon>Asticcacaulis</taxon>
    </lineage>
</organism>
<comment type="similarity">
    <text evidence="1">Belongs to the LysR transcriptional regulatory family.</text>
</comment>
<dbReference type="EMBL" id="JAQQKX010000010">
    <property type="protein sequence ID" value="MDC7684222.1"/>
    <property type="molecule type" value="Genomic_DNA"/>
</dbReference>
<comment type="caution">
    <text evidence="7">The sequence shown here is derived from an EMBL/GenBank/DDBJ whole genome shotgun (WGS) entry which is preliminary data.</text>
</comment>
<proteinExistence type="inferred from homology"/>
<dbReference type="InterPro" id="IPR000847">
    <property type="entry name" value="LysR_HTH_N"/>
</dbReference>
<dbReference type="Gene3D" id="1.10.10.10">
    <property type="entry name" value="Winged helix-like DNA-binding domain superfamily/Winged helix DNA-binding domain"/>
    <property type="match status" value="1"/>
</dbReference>
<accession>A0ABT5HVW1</accession>
<evidence type="ECO:0000259" key="6">
    <source>
        <dbReference type="PROSITE" id="PS50931"/>
    </source>
</evidence>
<dbReference type="PANTHER" id="PTHR30537">
    <property type="entry name" value="HTH-TYPE TRANSCRIPTIONAL REGULATOR"/>
    <property type="match status" value="1"/>
</dbReference>
<keyword evidence="2" id="KW-0805">Transcription regulation</keyword>
<evidence type="ECO:0000256" key="2">
    <source>
        <dbReference type="ARBA" id="ARBA00023015"/>
    </source>
</evidence>
<reference evidence="7 8" key="1">
    <citation type="submission" date="2023-01" db="EMBL/GenBank/DDBJ databases">
        <title>Novel species of the genus Asticcacaulis isolated from rivers.</title>
        <authorList>
            <person name="Lu H."/>
        </authorList>
    </citation>
    <scope>NUCLEOTIDE SEQUENCE [LARGE SCALE GENOMIC DNA]</scope>
    <source>
        <strain evidence="7 8">BYS171W</strain>
    </source>
</reference>
<keyword evidence="5" id="KW-0175">Coiled coil</keyword>
<dbReference type="Gene3D" id="3.40.190.290">
    <property type="match status" value="1"/>
</dbReference>
<dbReference type="CDD" id="cd08422">
    <property type="entry name" value="PBP2_CrgA_like"/>
    <property type="match status" value="1"/>
</dbReference>
<dbReference type="InterPro" id="IPR005119">
    <property type="entry name" value="LysR_subst-bd"/>
</dbReference>
<evidence type="ECO:0000313" key="8">
    <source>
        <dbReference type="Proteomes" id="UP001214854"/>
    </source>
</evidence>
<keyword evidence="4" id="KW-0804">Transcription</keyword>
<feature type="coiled-coil region" evidence="5">
    <location>
        <begin position="23"/>
        <end position="86"/>
    </location>
</feature>
<name>A0ABT5HVW1_9CAUL</name>
<dbReference type="PANTHER" id="PTHR30537:SF5">
    <property type="entry name" value="HTH-TYPE TRANSCRIPTIONAL ACTIVATOR TTDR-RELATED"/>
    <property type="match status" value="1"/>
</dbReference>
<evidence type="ECO:0000313" key="7">
    <source>
        <dbReference type="EMBL" id="MDC7684222.1"/>
    </source>
</evidence>
<evidence type="ECO:0000256" key="4">
    <source>
        <dbReference type="ARBA" id="ARBA00023163"/>
    </source>
</evidence>
<dbReference type="Proteomes" id="UP001214854">
    <property type="component" value="Unassembled WGS sequence"/>
</dbReference>
<dbReference type="SUPFAM" id="SSF46785">
    <property type="entry name" value="Winged helix' DNA-binding domain"/>
    <property type="match status" value="1"/>
</dbReference>
<feature type="domain" description="HTH lysR-type" evidence="6">
    <location>
        <begin position="2"/>
        <end position="59"/>
    </location>
</feature>
<dbReference type="Pfam" id="PF03466">
    <property type="entry name" value="LysR_substrate"/>
    <property type="match status" value="1"/>
</dbReference>
<dbReference type="Pfam" id="PF00126">
    <property type="entry name" value="HTH_1"/>
    <property type="match status" value="1"/>
</dbReference>
<dbReference type="InterPro" id="IPR058163">
    <property type="entry name" value="LysR-type_TF_proteobact-type"/>
</dbReference>
<sequence>MIKMEGVAAFVAVTEAGSISEAARRLRLAKSVVSERLAELEREVSAPLIHRTTRRLSLTEDGAAFLDRAKRILDEARAATADLAERRGTLAGPLRLAAPVTFGRMHLAPALIPFLKQHPAIELQLDLDDRRVDIASEGYDAVLRHGPIVDSRLIVWRLATSRRLLVASPDYLEANGAPASLDDLSDHRGLFYANRGVADWRFDTLDGSRIVRTDAALVTNNGDILLDAALGGLGIALLPSFIAGEAVRDGRLSVLDVGWSPAPEFVFMAHPEGRRSSAKLRALAAHLKAAFGDPPYWNP</sequence>
<dbReference type="SUPFAM" id="SSF53850">
    <property type="entry name" value="Periplasmic binding protein-like II"/>
    <property type="match status" value="1"/>
</dbReference>
<evidence type="ECO:0000256" key="3">
    <source>
        <dbReference type="ARBA" id="ARBA00023125"/>
    </source>
</evidence>
<dbReference type="PROSITE" id="PS50931">
    <property type="entry name" value="HTH_LYSR"/>
    <property type="match status" value="1"/>
</dbReference>
<protein>
    <submittedName>
        <fullName evidence="7">LysR substrate-binding domain-containing protein</fullName>
    </submittedName>
</protein>
<dbReference type="InterPro" id="IPR036390">
    <property type="entry name" value="WH_DNA-bd_sf"/>
</dbReference>
<dbReference type="RefSeq" id="WP_272748679.1">
    <property type="nucleotide sequence ID" value="NZ_JAQQKX010000010.1"/>
</dbReference>